<dbReference type="RefSeq" id="WP_248869224.1">
    <property type="nucleotide sequence ID" value="NZ_CP086322.1"/>
</dbReference>
<accession>A0ABY4MKG7</accession>
<dbReference type="Proteomes" id="UP000830115">
    <property type="component" value="Chromosome"/>
</dbReference>
<name>A0ABY4MKG7_9ACTN</name>
<organism evidence="1 2">
    <name type="scientific">Streptomyces halobius</name>
    <dbReference type="NCBI Taxonomy" id="2879846"/>
    <lineage>
        <taxon>Bacteria</taxon>
        <taxon>Bacillati</taxon>
        <taxon>Actinomycetota</taxon>
        <taxon>Actinomycetes</taxon>
        <taxon>Kitasatosporales</taxon>
        <taxon>Streptomycetaceae</taxon>
        <taxon>Streptomyces</taxon>
    </lineage>
</organism>
<evidence type="ECO:0000313" key="2">
    <source>
        <dbReference type="Proteomes" id="UP000830115"/>
    </source>
</evidence>
<evidence type="ECO:0000313" key="1">
    <source>
        <dbReference type="EMBL" id="UQA98172.1"/>
    </source>
</evidence>
<gene>
    <name evidence="1" type="ORF">K9S39_05125</name>
</gene>
<reference evidence="1" key="1">
    <citation type="submission" date="2021-10" db="EMBL/GenBank/DDBJ databases">
        <title>Streptomyces nigrumlapis sp.nov.,an antimicrobial producing actinobacterium isolated from Black Gobi rocks.</title>
        <authorList>
            <person name="Wen Y."/>
            <person name="Zhang W."/>
            <person name="Liu X.G."/>
        </authorList>
    </citation>
    <scope>NUCLEOTIDE SEQUENCE</scope>
    <source>
        <strain evidence="1">ST13-2-2</strain>
    </source>
</reference>
<proteinExistence type="predicted"/>
<keyword evidence="2" id="KW-1185">Reference proteome</keyword>
<dbReference type="EMBL" id="CP086322">
    <property type="protein sequence ID" value="UQA98172.1"/>
    <property type="molecule type" value="Genomic_DNA"/>
</dbReference>
<protein>
    <submittedName>
        <fullName evidence="1">Uncharacterized protein</fullName>
    </submittedName>
</protein>
<sequence length="72" mass="8055">MQSTTHDKGTIEKTLGSVATLFAQFVAGYTGSTTDRRGRRLEDGRLWSLPELQNLLDEWVIACFTDRSLCCS</sequence>